<dbReference type="SUPFAM" id="SSF89550">
    <property type="entry name" value="PHP domain-like"/>
    <property type="match status" value="1"/>
</dbReference>
<evidence type="ECO:0000256" key="6">
    <source>
        <dbReference type="ARBA" id="ARBA00022705"/>
    </source>
</evidence>
<dbReference type="Gene3D" id="1.10.10.1600">
    <property type="entry name" value="Bacterial DNA polymerase III alpha subunit, thumb domain"/>
    <property type="match status" value="1"/>
</dbReference>
<dbReference type="GO" id="GO:0006260">
    <property type="term" value="P:DNA replication"/>
    <property type="evidence" value="ECO:0007669"/>
    <property type="project" value="UniProtKB-KW"/>
</dbReference>
<evidence type="ECO:0000256" key="7">
    <source>
        <dbReference type="ARBA" id="ARBA00022932"/>
    </source>
</evidence>
<dbReference type="InterPro" id="IPR016195">
    <property type="entry name" value="Pol/histidinol_Pase-like"/>
</dbReference>
<dbReference type="CDD" id="cd04485">
    <property type="entry name" value="DnaE_OBF"/>
    <property type="match status" value="1"/>
</dbReference>
<evidence type="ECO:0000256" key="3">
    <source>
        <dbReference type="ARBA" id="ARBA00019114"/>
    </source>
</evidence>
<dbReference type="Pfam" id="PF01336">
    <property type="entry name" value="tRNA_anti-codon"/>
    <property type="match status" value="1"/>
</dbReference>
<dbReference type="Gene3D" id="1.10.150.870">
    <property type="match status" value="1"/>
</dbReference>
<dbReference type="InterPro" id="IPR004805">
    <property type="entry name" value="DnaE2/DnaE/PolC"/>
</dbReference>
<dbReference type="GO" id="GO:0008408">
    <property type="term" value="F:3'-5' exonuclease activity"/>
    <property type="evidence" value="ECO:0007669"/>
    <property type="project" value="InterPro"/>
</dbReference>
<dbReference type="InterPro" id="IPR040982">
    <property type="entry name" value="DNA_pol3_finger"/>
</dbReference>
<comment type="subcellular location">
    <subcellularLocation>
        <location evidence="1">Cytoplasm</location>
    </subcellularLocation>
</comment>
<keyword evidence="7" id="KW-0239">DNA-directed DNA polymerase</keyword>
<keyword evidence="4" id="KW-0808">Transferase</keyword>
<feature type="domain" description="Polymerase/histidinol phosphatase N-terminal" evidence="9">
    <location>
        <begin position="5"/>
        <end position="72"/>
    </location>
</feature>
<evidence type="ECO:0000256" key="5">
    <source>
        <dbReference type="ARBA" id="ARBA00022695"/>
    </source>
</evidence>
<organism evidence="10 11">
    <name type="scientific">Candidatus Shapirobacteria bacterium CG03_land_8_20_14_0_80_39_12</name>
    <dbReference type="NCBI Taxonomy" id="1974879"/>
    <lineage>
        <taxon>Bacteria</taxon>
        <taxon>Candidatus Shapironibacteriota</taxon>
    </lineage>
</organism>
<evidence type="ECO:0000256" key="1">
    <source>
        <dbReference type="ARBA" id="ARBA00004496"/>
    </source>
</evidence>
<dbReference type="PANTHER" id="PTHR32294">
    <property type="entry name" value="DNA POLYMERASE III SUBUNIT ALPHA"/>
    <property type="match status" value="1"/>
</dbReference>
<dbReference type="InterPro" id="IPR003141">
    <property type="entry name" value="Pol/His_phosphatase_N"/>
</dbReference>
<dbReference type="Gene3D" id="3.20.20.140">
    <property type="entry name" value="Metal-dependent hydrolases"/>
    <property type="match status" value="1"/>
</dbReference>
<dbReference type="GO" id="GO:0003887">
    <property type="term" value="F:DNA-directed DNA polymerase activity"/>
    <property type="evidence" value="ECO:0007669"/>
    <property type="project" value="UniProtKB-KW"/>
</dbReference>
<dbReference type="InterPro" id="IPR011708">
    <property type="entry name" value="DNA_pol3_alpha_NTPase_dom"/>
</dbReference>
<accession>A0A2M7BCH6</accession>
<dbReference type="Proteomes" id="UP000229631">
    <property type="component" value="Unassembled WGS sequence"/>
</dbReference>
<evidence type="ECO:0000259" key="9">
    <source>
        <dbReference type="SMART" id="SM00481"/>
    </source>
</evidence>
<dbReference type="Pfam" id="PF07733">
    <property type="entry name" value="DNA_pol3_alpha"/>
    <property type="match status" value="1"/>
</dbReference>
<dbReference type="SMART" id="SM00481">
    <property type="entry name" value="POLIIIAc"/>
    <property type="match status" value="1"/>
</dbReference>
<dbReference type="EC" id="2.7.7.7" evidence="2"/>
<protein>
    <recommendedName>
        <fullName evidence="3">DNA polymerase III subunit alpha</fullName>
        <ecNumber evidence="2">2.7.7.7</ecNumber>
    </recommendedName>
</protein>
<dbReference type="CDD" id="cd12113">
    <property type="entry name" value="PHP_PolIIIA_DnaE3"/>
    <property type="match status" value="1"/>
</dbReference>
<dbReference type="Pfam" id="PF14579">
    <property type="entry name" value="HHH_6"/>
    <property type="match status" value="1"/>
</dbReference>
<evidence type="ECO:0000256" key="4">
    <source>
        <dbReference type="ARBA" id="ARBA00022679"/>
    </source>
</evidence>
<evidence type="ECO:0000256" key="2">
    <source>
        <dbReference type="ARBA" id="ARBA00012417"/>
    </source>
</evidence>
<evidence type="ECO:0000313" key="11">
    <source>
        <dbReference type="Proteomes" id="UP000229631"/>
    </source>
</evidence>
<dbReference type="Gene3D" id="2.40.50.140">
    <property type="entry name" value="Nucleic acid-binding proteins"/>
    <property type="match status" value="1"/>
</dbReference>
<dbReference type="GO" id="GO:0005737">
    <property type="term" value="C:cytoplasm"/>
    <property type="evidence" value="ECO:0007669"/>
    <property type="project" value="UniProtKB-SubCell"/>
</dbReference>
<comment type="caution">
    <text evidence="10">The sequence shown here is derived from an EMBL/GenBank/DDBJ whole genome shotgun (WGS) entry which is preliminary data.</text>
</comment>
<evidence type="ECO:0000256" key="8">
    <source>
        <dbReference type="ARBA" id="ARBA00049244"/>
    </source>
</evidence>
<dbReference type="AlphaFoldDB" id="A0A2M7BCH6"/>
<dbReference type="Pfam" id="PF17657">
    <property type="entry name" value="DNA_pol3_finger"/>
    <property type="match status" value="1"/>
</dbReference>
<dbReference type="InterPro" id="IPR012340">
    <property type="entry name" value="NA-bd_OB-fold"/>
</dbReference>
<dbReference type="NCBIfam" id="TIGR00594">
    <property type="entry name" value="polc"/>
    <property type="match status" value="1"/>
</dbReference>
<keyword evidence="6" id="KW-0235">DNA replication</keyword>
<sequence length="1162" mass="130738">MANFVHLHVHSEYSLLDGLPKIKNLVARAKELGMPAIALTDHGVMYGAIDFYKECQEQGIKPIIGMEGYTVNHDHFLKDTNNKGNNHLILLAKNFQGYQNLMKLSSIAAIEGFYYRPRFNRELLKKYHEGLICLSACPAGEIGEFLIGDHYEKAKETANWYQEILGDDYYLEIQRHFYKDYLKEAKEPVIKDRLKIIQAEEDKWVTGVIKLSREFGIPLVATNDVHYLKQTDAFIQDVLVCISTGKQVSDLDRLRYVDTPTFYLRTKEEMADIFADLPDSLENTVKIAEKVKVEIELGKWNFPVFELPPGKSAPEALKDLSEEGLSWRYPDLTAEVKERLKYELEVIIQKGYASYFLVMADLVNWCSQRGIITNTRGSAAGSIVSYCLGITTVDPLRYHLPFERFLNPFRPKPPDIDLDIADNRREELIAYITEKYGKDKVAQICTFGRMLARAAVRDVGRVLGHPYSFPDKIAKLIPEGAQGFPMTIEKALSGTPDLKALYDSDPEAKKILDIAKDIEGNARQCSIHAAGIVVSPVAITNFTPLQLETSGEKIITQYEMHACEEVGLVKFDILGIRNLSILGAAVEIIERETGEKIDLAHLPLDDKKTFEMLSRGETMGTFQLGGSGMTKWLKELKPNRVEDLMVMIALFRPGPMANIPEFIARKNKKSAVSYLHPKMKSFLDKSYGIMVYQEDILFTALELAGYNWKTVDKLRTAIGKKMPEEMAKQHTIFVEGCIKNSGMSKEEAEQIWDLFVPFQGYGFNKAHAASYGIVSYQTSYLKAHFPVEYMTAFLTAESDNTDKIVEGVVECQKTGMIVLPPDINKSKAGFSIERNEKSLGGKAIRFGLTAIKNVGEAALGELFKARENGEFESFCDFYLRVNGQKVNKKVLESLIKAGAMDKFGKRSSMLAGLDTLKNKCDLLLKERSGGQASLFGAGEEGKITIPPDDFPRIDEFKKDELMALEKELLGFYLTANPLSQLLSSVNLEIENKIGNLELEMREIGEKVKVGGILNSLRIVVTKRNGSEMAFGSLEDETGKIDLVIFPKTYAAYREVWIKDKVVIVEGKIEKRDNAAAILVDKGKLLSAEENKFDFLIRVPKNTPTKKLMDMNKILKENHGDKMGILVFENGNGGPRKLELNFGVNYTPEMEEQIKTLLQNEAK</sequence>
<dbReference type="GO" id="GO:0003676">
    <property type="term" value="F:nucleic acid binding"/>
    <property type="evidence" value="ECO:0007669"/>
    <property type="project" value="InterPro"/>
</dbReference>
<proteinExistence type="predicted"/>
<dbReference type="InterPro" id="IPR004013">
    <property type="entry name" value="PHP_dom"/>
</dbReference>
<dbReference type="NCBIfam" id="NF005298">
    <property type="entry name" value="PRK06826.1"/>
    <property type="match status" value="1"/>
</dbReference>
<reference evidence="11" key="1">
    <citation type="submission" date="2017-09" db="EMBL/GenBank/DDBJ databases">
        <title>Depth-based differentiation of microbial function through sediment-hosted aquifers and enrichment of novel symbionts in the deep terrestrial subsurface.</title>
        <authorList>
            <person name="Probst A.J."/>
            <person name="Ladd B."/>
            <person name="Jarett J.K."/>
            <person name="Geller-Mcgrath D.E."/>
            <person name="Sieber C.M.K."/>
            <person name="Emerson J.B."/>
            <person name="Anantharaman K."/>
            <person name="Thomas B.C."/>
            <person name="Malmstrom R."/>
            <person name="Stieglmeier M."/>
            <person name="Klingl A."/>
            <person name="Woyke T."/>
            <person name="Ryan C.M."/>
            <person name="Banfield J.F."/>
        </authorList>
    </citation>
    <scope>NUCLEOTIDE SEQUENCE [LARGE SCALE GENOMIC DNA]</scope>
</reference>
<dbReference type="InterPro" id="IPR029460">
    <property type="entry name" value="DNAPol_HHH"/>
</dbReference>
<dbReference type="PANTHER" id="PTHR32294:SF0">
    <property type="entry name" value="DNA POLYMERASE III SUBUNIT ALPHA"/>
    <property type="match status" value="1"/>
</dbReference>
<dbReference type="NCBIfam" id="NF004226">
    <property type="entry name" value="PRK05673.1"/>
    <property type="match status" value="1"/>
</dbReference>
<comment type="catalytic activity">
    <reaction evidence="8">
        <text>DNA(n) + a 2'-deoxyribonucleoside 5'-triphosphate = DNA(n+1) + diphosphate</text>
        <dbReference type="Rhea" id="RHEA:22508"/>
        <dbReference type="Rhea" id="RHEA-COMP:17339"/>
        <dbReference type="Rhea" id="RHEA-COMP:17340"/>
        <dbReference type="ChEBI" id="CHEBI:33019"/>
        <dbReference type="ChEBI" id="CHEBI:61560"/>
        <dbReference type="ChEBI" id="CHEBI:173112"/>
        <dbReference type="EC" id="2.7.7.7"/>
    </reaction>
</comment>
<evidence type="ECO:0000313" key="10">
    <source>
        <dbReference type="EMBL" id="PIV00815.1"/>
    </source>
</evidence>
<name>A0A2M7BCH6_9BACT</name>
<keyword evidence="5" id="KW-0548">Nucleotidyltransferase</keyword>
<dbReference type="EMBL" id="PEVC01000040">
    <property type="protein sequence ID" value="PIV00815.1"/>
    <property type="molecule type" value="Genomic_DNA"/>
</dbReference>
<dbReference type="Pfam" id="PF02811">
    <property type="entry name" value="PHP"/>
    <property type="match status" value="1"/>
</dbReference>
<dbReference type="InterPro" id="IPR041931">
    <property type="entry name" value="DNA_pol3_alpha_thumb_dom"/>
</dbReference>
<dbReference type="InterPro" id="IPR004365">
    <property type="entry name" value="NA-bd_OB_tRNA"/>
</dbReference>
<gene>
    <name evidence="10" type="ORF">COS54_02260</name>
</gene>